<evidence type="ECO:0000313" key="3">
    <source>
        <dbReference type="Proteomes" id="UP000030960"/>
    </source>
</evidence>
<dbReference type="STRING" id="561184.SAMN05216376_109199"/>
<dbReference type="InterPro" id="IPR001206">
    <property type="entry name" value="Diacylglycerol_kinase_cat_dom"/>
</dbReference>
<dbReference type="InterPro" id="IPR017438">
    <property type="entry name" value="ATP-NAD_kinase_N"/>
</dbReference>
<dbReference type="RefSeq" id="WP_052244525.1">
    <property type="nucleotide sequence ID" value="NZ_JSUQ01000011.1"/>
</dbReference>
<dbReference type="InterPro" id="IPR016064">
    <property type="entry name" value="NAD/diacylglycerol_kinase_sf"/>
</dbReference>
<evidence type="ECO:0000259" key="1">
    <source>
        <dbReference type="PROSITE" id="PS50146"/>
    </source>
</evidence>
<keyword evidence="2" id="KW-0418">Kinase</keyword>
<keyword evidence="3" id="KW-1185">Reference proteome</keyword>
<dbReference type="PROSITE" id="PS50146">
    <property type="entry name" value="DAGK"/>
    <property type="match status" value="1"/>
</dbReference>
<sequence>MRDTGTMHDRMEMAATGRICIVANLKSGRNSRDAAAVDAAAEVLGAEVLACTRPDQLGATLDKAVARRPDMIVSAGGDGTAVATAAKLLGTGIAMAVLPFGTFNYFARGLGLDPDPAEAARQIAAGRIEPRRLGQVNGQIFLNNASVGVYPRILKEREAIYRRWGRRRLMAHWSVVRSFLRFRRPMRVRLGTGDGTHHRKTALVFVGRSDFQLARFGLAGGEAIKAGGFAVLVVRAESRGELFRRVARLAAGAVEEGVDYDLIQGDRLDLELPGKRRMLLAYDGEKRKMEGPLRFAMTEEELRLVMPRERE</sequence>
<feature type="domain" description="DAGKc" evidence="1">
    <location>
        <begin position="14"/>
        <end position="140"/>
    </location>
</feature>
<dbReference type="GO" id="GO:0016301">
    <property type="term" value="F:kinase activity"/>
    <property type="evidence" value="ECO:0007669"/>
    <property type="project" value="UniProtKB-KW"/>
</dbReference>
<dbReference type="Proteomes" id="UP000030960">
    <property type="component" value="Unassembled WGS sequence"/>
</dbReference>
<name>A0A0B3SPN6_9RHOB</name>
<keyword evidence="2" id="KW-0808">Transferase</keyword>
<dbReference type="EMBL" id="JSUQ01000011">
    <property type="protein sequence ID" value="KHQ52389.1"/>
    <property type="molecule type" value="Genomic_DNA"/>
</dbReference>
<dbReference type="Gene3D" id="2.60.200.40">
    <property type="match status" value="1"/>
</dbReference>
<dbReference type="PATRIC" id="fig|1515334.3.peg.2880"/>
<proteinExistence type="predicted"/>
<dbReference type="OrthoDB" id="9815110at2"/>
<comment type="caution">
    <text evidence="2">The sequence shown here is derived from an EMBL/GenBank/DDBJ whole genome shotgun (WGS) entry which is preliminary data.</text>
</comment>
<accession>A0A0B3SPN6</accession>
<protein>
    <submittedName>
        <fullName evidence="2">Sphingosine kinase</fullName>
    </submittedName>
</protein>
<evidence type="ECO:0000313" key="2">
    <source>
        <dbReference type="EMBL" id="KHQ52389.1"/>
    </source>
</evidence>
<dbReference type="SUPFAM" id="SSF111331">
    <property type="entry name" value="NAD kinase/diacylglycerol kinase-like"/>
    <property type="match status" value="1"/>
</dbReference>
<dbReference type="Pfam" id="PF00781">
    <property type="entry name" value="DAGK_cat"/>
    <property type="match status" value="1"/>
</dbReference>
<dbReference type="AlphaFoldDB" id="A0A0B3SPN6"/>
<organism evidence="2 3">
    <name type="scientific">Mameliella alba</name>
    <dbReference type="NCBI Taxonomy" id="561184"/>
    <lineage>
        <taxon>Bacteria</taxon>
        <taxon>Pseudomonadati</taxon>
        <taxon>Pseudomonadota</taxon>
        <taxon>Alphaproteobacteria</taxon>
        <taxon>Rhodobacterales</taxon>
        <taxon>Roseobacteraceae</taxon>
        <taxon>Mameliella</taxon>
    </lineage>
</organism>
<dbReference type="Gene3D" id="3.40.50.10330">
    <property type="entry name" value="Probable inorganic polyphosphate/atp-NAD kinase, domain 1"/>
    <property type="match status" value="1"/>
</dbReference>
<gene>
    <name evidence="2" type="ORF">OA50_02864</name>
</gene>
<reference evidence="2 3" key="1">
    <citation type="submission" date="2014-10" db="EMBL/GenBank/DDBJ databases">
        <title>Genome sequence of Ponticoccus sp. strain UMTAT08 isolated from clonal culture of toxic dinoflagellate Alexandrium tamiyavanichii.</title>
        <authorList>
            <person name="Gan H.Y."/>
            <person name="Muhd D.-D."/>
            <person name="Mohd Noor M.E."/>
            <person name="Yeong Y.S."/>
            <person name="Usup G."/>
        </authorList>
    </citation>
    <scope>NUCLEOTIDE SEQUENCE [LARGE SCALE GENOMIC DNA]</scope>
    <source>
        <strain evidence="2 3">UMTAT08</strain>
    </source>
</reference>